<sequence>MSNKIQKNKIKGFFNKLKFRKIDQYAVVEQSIPVFYFVMMDIFIETRWASNLIGFISYMICSLVIIVGYVCVGVKLLKFLDNKYKKWPFLIPYLCGGFSMILGGIAFIIAKYGLKELALIFIYGYMYTFLIDLILYLFPGCLLGTYTSYFKEKKISNFYTLFSRNPIYFNEDMLASILTDQVKTDIFLKQSDDKNEKILFLI</sequence>
<feature type="transmembrane region" description="Helical" evidence="1">
    <location>
        <begin position="56"/>
        <end position="77"/>
    </location>
</feature>
<accession>D0R4L6</accession>
<dbReference type="RefSeq" id="WP_012846305.1">
    <property type="nucleotide sequence ID" value="NC_013504.1"/>
</dbReference>
<keyword evidence="1" id="KW-0472">Membrane</keyword>
<feature type="transmembrane region" description="Helical" evidence="1">
    <location>
        <begin position="89"/>
        <end position="110"/>
    </location>
</feature>
<proteinExistence type="predicted"/>
<evidence type="ECO:0000256" key="1">
    <source>
        <dbReference type="SAM" id="Phobius"/>
    </source>
</evidence>
<organism evidence="2 3">
    <name type="scientific">Lactobacillus johnsonii (strain FI9785)</name>
    <dbReference type="NCBI Taxonomy" id="633699"/>
    <lineage>
        <taxon>Bacteria</taxon>
        <taxon>Bacillati</taxon>
        <taxon>Bacillota</taxon>
        <taxon>Bacilli</taxon>
        <taxon>Lactobacillales</taxon>
        <taxon>Lactobacillaceae</taxon>
        <taxon>Lactobacillus</taxon>
    </lineage>
</organism>
<dbReference type="HOGENOM" id="CLU_117147_0_0_9"/>
<protein>
    <submittedName>
        <fullName evidence="2">Uncharacterized protein</fullName>
    </submittedName>
</protein>
<feature type="transmembrane region" description="Helical" evidence="1">
    <location>
        <begin position="25"/>
        <end position="44"/>
    </location>
</feature>
<keyword evidence="1" id="KW-1133">Transmembrane helix</keyword>
<dbReference type="EMBL" id="FN298497">
    <property type="protein sequence ID" value="CAX67029.1"/>
    <property type="molecule type" value="Genomic_DNA"/>
</dbReference>
<dbReference type="AlphaFoldDB" id="D0R4L6"/>
<name>D0R4L6_LACJF</name>
<gene>
    <name evidence="2" type="ordered locus">FI9785_1167</name>
</gene>
<dbReference type="KEGG" id="ljf:FI9785_1167"/>
<dbReference type="Proteomes" id="UP000002627">
    <property type="component" value="Chromosome"/>
</dbReference>
<reference evidence="2 3" key="1">
    <citation type="journal article" date="2009" name="J. Bacteriol.">
        <title>Complete genome sequence of Lactobacillus johnsonii FI9785, a competitive exclusion agent against pathogens in poultry.</title>
        <authorList>
            <person name="Wegmann U."/>
            <person name="Overweg K."/>
            <person name="Horn N."/>
            <person name="Goesmann A."/>
            <person name="Narbad A."/>
            <person name="Gasson M.J."/>
            <person name="Shearman C."/>
        </authorList>
    </citation>
    <scope>NUCLEOTIDE SEQUENCE [LARGE SCALE GENOMIC DNA]</scope>
    <source>
        <strain evidence="2 3">FI9785</strain>
    </source>
</reference>
<keyword evidence="1" id="KW-0812">Transmembrane</keyword>
<keyword evidence="3" id="KW-1185">Reference proteome</keyword>
<evidence type="ECO:0000313" key="3">
    <source>
        <dbReference type="Proteomes" id="UP000002627"/>
    </source>
</evidence>
<evidence type="ECO:0000313" key="2">
    <source>
        <dbReference type="EMBL" id="CAX67029.1"/>
    </source>
</evidence>
<feature type="transmembrane region" description="Helical" evidence="1">
    <location>
        <begin position="122"/>
        <end position="146"/>
    </location>
</feature>